<dbReference type="SUPFAM" id="SSF52540">
    <property type="entry name" value="P-loop containing nucleoside triphosphate hydrolases"/>
    <property type="match status" value="1"/>
</dbReference>
<keyword evidence="11" id="KW-1185">Reference proteome</keyword>
<gene>
    <name evidence="10" type="ORF">NCTC9836_00257</name>
</gene>
<dbReference type="InterPro" id="IPR027417">
    <property type="entry name" value="P-loop_NTPase"/>
</dbReference>
<comment type="subcellular location">
    <subcellularLocation>
        <location evidence="1">Cell membrane</location>
        <topology evidence="1">Multi-pass membrane protein</topology>
    </subcellularLocation>
</comment>
<dbReference type="Gene3D" id="3.40.50.300">
    <property type="entry name" value="P-loop containing nucleotide triphosphate hydrolases"/>
    <property type="match status" value="1"/>
</dbReference>
<keyword evidence="6 7" id="KW-0472">Membrane</keyword>
<keyword evidence="4" id="KW-0067">ATP-binding</keyword>
<evidence type="ECO:0000313" key="11">
    <source>
        <dbReference type="Proteomes" id="UP000254664"/>
    </source>
</evidence>
<evidence type="ECO:0000256" key="2">
    <source>
        <dbReference type="ARBA" id="ARBA00022692"/>
    </source>
</evidence>
<evidence type="ECO:0000259" key="8">
    <source>
        <dbReference type="PROSITE" id="PS50893"/>
    </source>
</evidence>
<sequence>MKNFDITFSKKIKKNRVLFGIASIILSIISIIAESYTQKFIDNAVLVNTKLITKRFVILIVLFMIIFIFVYIKKYLENLLEKRGNFEGQIFIYKNILKKSISFHSKQETGVLLHNITSDIYESMPWYSYGRLQYNLEILNIFIILIFMIYTEVYLSLLVVILIGLSVLLSNKMSKFLGRKTNEKLKVNSELNQFMIEVVKNIGTVVQLNKESFFARKYEDYIEERYKPIIDSLIVGQALYISQLILSQEIMPFLVLFAGMILTIFGNSTIGITIIMMSLTSRISNSVQLIGDLLPKKHSSIEIYNRIKELYDNSADEEDVNKLPVTSFKKLNIEVNEYTFPNKKDSLLNDINLEIKRGDLISLNGESGKGKTTLINLISRFLPTDGLSGKISYNGEDIEGLKINDYYKHVLQVEQNAVLIEGTLKENLLLGDEYLKEDLKEIIYTCCLENFLNTRGIDYHIKEDGKNISGGEKQRIGLARILLRRPDLLILDEVTSALNEEIREEIVKRIINYKEKYNLTLIAISHNNDFKQYSNKTCQL</sequence>
<dbReference type="GO" id="GO:0140359">
    <property type="term" value="F:ABC-type transporter activity"/>
    <property type="evidence" value="ECO:0007669"/>
    <property type="project" value="InterPro"/>
</dbReference>
<dbReference type="PROSITE" id="PS00211">
    <property type="entry name" value="ABC_TRANSPORTER_1"/>
    <property type="match status" value="1"/>
</dbReference>
<feature type="domain" description="ABC transporter" evidence="8">
    <location>
        <begin position="333"/>
        <end position="540"/>
    </location>
</feature>
<name>A0A381J427_9CLOT</name>
<dbReference type="EC" id="3.6.3.-" evidence="10"/>
<dbReference type="OrthoDB" id="9762778at2"/>
<accession>A0A381J427</accession>
<dbReference type="Pfam" id="PF00664">
    <property type="entry name" value="ABC_membrane"/>
    <property type="match status" value="1"/>
</dbReference>
<dbReference type="GO" id="GO:0005524">
    <property type="term" value="F:ATP binding"/>
    <property type="evidence" value="ECO:0007669"/>
    <property type="project" value="UniProtKB-KW"/>
</dbReference>
<feature type="domain" description="ABC transmembrane type-1" evidence="9">
    <location>
        <begin position="17"/>
        <end position="295"/>
    </location>
</feature>
<dbReference type="InterPro" id="IPR017871">
    <property type="entry name" value="ABC_transporter-like_CS"/>
</dbReference>
<dbReference type="InterPro" id="IPR036640">
    <property type="entry name" value="ABC1_TM_sf"/>
</dbReference>
<dbReference type="SUPFAM" id="SSF90123">
    <property type="entry name" value="ABC transporter transmembrane region"/>
    <property type="match status" value="1"/>
</dbReference>
<dbReference type="Proteomes" id="UP000254664">
    <property type="component" value="Unassembled WGS sequence"/>
</dbReference>
<dbReference type="InterPro" id="IPR003439">
    <property type="entry name" value="ABC_transporter-like_ATP-bd"/>
</dbReference>
<keyword evidence="10" id="KW-0378">Hydrolase</keyword>
<protein>
    <submittedName>
        <fullName evidence="10">ABC transporter</fullName>
        <ecNumber evidence="10">3.6.3.-</ecNumber>
    </submittedName>
</protein>
<evidence type="ECO:0000256" key="6">
    <source>
        <dbReference type="ARBA" id="ARBA00023136"/>
    </source>
</evidence>
<keyword evidence="5 7" id="KW-1133">Transmembrane helix</keyword>
<dbReference type="SMART" id="SM00382">
    <property type="entry name" value="AAA"/>
    <property type="match status" value="1"/>
</dbReference>
<evidence type="ECO:0000259" key="9">
    <source>
        <dbReference type="PROSITE" id="PS50929"/>
    </source>
</evidence>
<dbReference type="GO" id="GO:0005886">
    <property type="term" value="C:plasma membrane"/>
    <property type="evidence" value="ECO:0007669"/>
    <property type="project" value="UniProtKB-SubCell"/>
</dbReference>
<reference evidence="10 11" key="1">
    <citation type="submission" date="2018-06" db="EMBL/GenBank/DDBJ databases">
        <authorList>
            <consortium name="Pathogen Informatics"/>
            <person name="Doyle S."/>
        </authorList>
    </citation>
    <scope>NUCLEOTIDE SEQUENCE [LARGE SCALE GENOMIC DNA]</scope>
    <source>
        <strain evidence="10 11">NCTC9836</strain>
    </source>
</reference>
<evidence type="ECO:0000313" key="10">
    <source>
        <dbReference type="EMBL" id="SUY45376.1"/>
    </source>
</evidence>
<dbReference type="InterPro" id="IPR003593">
    <property type="entry name" value="AAA+_ATPase"/>
</dbReference>
<dbReference type="PROSITE" id="PS50893">
    <property type="entry name" value="ABC_TRANSPORTER_2"/>
    <property type="match status" value="1"/>
</dbReference>
<evidence type="ECO:0000256" key="7">
    <source>
        <dbReference type="SAM" id="Phobius"/>
    </source>
</evidence>
<feature type="transmembrane region" description="Helical" evidence="7">
    <location>
        <begin position="17"/>
        <end position="36"/>
    </location>
</feature>
<dbReference type="InterPro" id="IPR039421">
    <property type="entry name" value="Type_1_exporter"/>
</dbReference>
<evidence type="ECO:0000256" key="5">
    <source>
        <dbReference type="ARBA" id="ARBA00022989"/>
    </source>
</evidence>
<dbReference type="Gene3D" id="1.20.1560.10">
    <property type="entry name" value="ABC transporter type 1, transmembrane domain"/>
    <property type="match status" value="1"/>
</dbReference>
<evidence type="ECO:0000256" key="1">
    <source>
        <dbReference type="ARBA" id="ARBA00004651"/>
    </source>
</evidence>
<dbReference type="EMBL" id="UFWZ01000001">
    <property type="protein sequence ID" value="SUY45376.1"/>
    <property type="molecule type" value="Genomic_DNA"/>
</dbReference>
<feature type="transmembrane region" description="Helical" evidence="7">
    <location>
        <begin position="138"/>
        <end position="169"/>
    </location>
</feature>
<dbReference type="InterPro" id="IPR011527">
    <property type="entry name" value="ABC1_TM_dom"/>
</dbReference>
<feature type="transmembrane region" description="Helical" evidence="7">
    <location>
        <begin position="56"/>
        <end position="72"/>
    </location>
</feature>
<dbReference type="GO" id="GO:0034040">
    <property type="term" value="F:ATPase-coupled lipid transmembrane transporter activity"/>
    <property type="evidence" value="ECO:0007669"/>
    <property type="project" value="TreeGrafter"/>
</dbReference>
<dbReference type="PROSITE" id="PS50929">
    <property type="entry name" value="ABC_TM1F"/>
    <property type="match status" value="1"/>
</dbReference>
<dbReference type="PANTHER" id="PTHR24221:SF654">
    <property type="entry name" value="ATP-BINDING CASSETTE SUB-FAMILY B MEMBER 6"/>
    <property type="match status" value="1"/>
</dbReference>
<dbReference type="RefSeq" id="WP_115640115.1">
    <property type="nucleotide sequence ID" value="NZ_UFWZ01000001.1"/>
</dbReference>
<dbReference type="Pfam" id="PF00005">
    <property type="entry name" value="ABC_tran"/>
    <property type="match status" value="1"/>
</dbReference>
<keyword evidence="2 7" id="KW-0812">Transmembrane</keyword>
<dbReference type="CDD" id="cd03228">
    <property type="entry name" value="ABCC_MRP_Like"/>
    <property type="match status" value="1"/>
</dbReference>
<proteinExistence type="predicted"/>
<dbReference type="AlphaFoldDB" id="A0A381J427"/>
<feature type="transmembrane region" description="Helical" evidence="7">
    <location>
        <begin position="253"/>
        <end position="279"/>
    </location>
</feature>
<organism evidence="10 11">
    <name type="scientific">Clostridium putrefaciens</name>
    <dbReference type="NCBI Taxonomy" id="99675"/>
    <lineage>
        <taxon>Bacteria</taxon>
        <taxon>Bacillati</taxon>
        <taxon>Bacillota</taxon>
        <taxon>Clostridia</taxon>
        <taxon>Eubacteriales</taxon>
        <taxon>Clostridiaceae</taxon>
        <taxon>Clostridium</taxon>
    </lineage>
</organism>
<evidence type="ECO:0000256" key="3">
    <source>
        <dbReference type="ARBA" id="ARBA00022741"/>
    </source>
</evidence>
<keyword evidence="3" id="KW-0547">Nucleotide-binding</keyword>
<dbReference type="PANTHER" id="PTHR24221">
    <property type="entry name" value="ATP-BINDING CASSETTE SUB-FAMILY B"/>
    <property type="match status" value="1"/>
</dbReference>
<evidence type="ECO:0000256" key="4">
    <source>
        <dbReference type="ARBA" id="ARBA00022840"/>
    </source>
</evidence>
<dbReference type="GO" id="GO:0016887">
    <property type="term" value="F:ATP hydrolysis activity"/>
    <property type="evidence" value="ECO:0007669"/>
    <property type="project" value="InterPro"/>
</dbReference>